<dbReference type="SUPFAM" id="SSF100950">
    <property type="entry name" value="NagB/RpiA/CoA transferase-like"/>
    <property type="match status" value="1"/>
</dbReference>
<keyword evidence="3 6" id="KW-0067">ATP-binding</keyword>
<dbReference type="EC" id="6.3.3.2" evidence="5 7"/>
<proteinExistence type="inferred from homology"/>
<reference evidence="8 9" key="1">
    <citation type="journal article" date="2024" name="Nat. Commun.">
        <title>Phylogenomics reveals the evolutionary origins of lichenization in chlorophyte algae.</title>
        <authorList>
            <person name="Puginier C."/>
            <person name="Libourel C."/>
            <person name="Otte J."/>
            <person name="Skaloud P."/>
            <person name="Haon M."/>
            <person name="Grisel S."/>
            <person name="Petersen M."/>
            <person name="Berrin J.G."/>
            <person name="Delaux P.M."/>
            <person name="Dal Grande F."/>
            <person name="Keller J."/>
        </authorList>
    </citation>
    <scope>NUCLEOTIDE SEQUENCE [LARGE SCALE GENOMIC DNA]</scope>
    <source>
        <strain evidence="8 9">SAG 2145</strain>
    </source>
</reference>
<name>A0AAW1RQI0_9CHLO</name>
<comment type="caution">
    <text evidence="8">The sequence shown here is derived from an EMBL/GenBank/DDBJ whole genome shotgun (WGS) entry which is preliminary data.</text>
</comment>
<evidence type="ECO:0000256" key="4">
    <source>
        <dbReference type="ARBA" id="ARBA00036539"/>
    </source>
</evidence>
<dbReference type="GO" id="GO:0005524">
    <property type="term" value="F:ATP binding"/>
    <property type="evidence" value="ECO:0007669"/>
    <property type="project" value="UniProtKB-KW"/>
</dbReference>
<keyword evidence="2 6" id="KW-0547">Nucleotide-binding</keyword>
<dbReference type="GO" id="GO:0035999">
    <property type="term" value="P:tetrahydrofolate interconversion"/>
    <property type="evidence" value="ECO:0007669"/>
    <property type="project" value="TreeGrafter"/>
</dbReference>
<keyword evidence="7" id="KW-0460">Magnesium</keyword>
<organism evidence="8 9">
    <name type="scientific">Apatococcus lobatus</name>
    <dbReference type="NCBI Taxonomy" id="904363"/>
    <lineage>
        <taxon>Eukaryota</taxon>
        <taxon>Viridiplantae</taxon>
        <taxon>Chlorophyta</taxon>
        <taxon>core chlorophytes</taxon>
        <taxon>Trebouxiophyceae</taxon>
        <taxon>Chlorellales</taxon>
        <taxon>Chlorellaceae</taxon>
        <taxon>Apatococcus</taxon>
    </lineage>
</organism>
<evidence type="ECO:0000256" key="1">
    <source>
        <dbReference type="ARBA" id="ARBA00010638"/>
    </source>
</evidence>
<dbReference type="Proteomes" id="UP001438707">
    <property type="component" value="Unassembled WGS sequence"/>
</dbReference>
<dbReference type="InterPro" id="IPR002698">
    <property type="entry name" value="FTHF_cligase"/>
</dbReference>
<gene>
    <name evidence="8" type="ORF">WJX74_000082</name>
</gene>
<evidence type="ECO:0000256" key="5">
    <source>
        <dbReference type="ARBA" id="ARBA00038966"/>
    </source>
</evidence>
<comment type="cofactor">
    <cofactor evidence="7">
        <name>Mg(2+)</name>
        <dbReference type="ChEBI" id="CHEBI:18420"/>
    </cofactor>
</comment>
<feature type="binding site" evidence="6">
    <location>
        <position position="57"/>
    </location>
    <ligand>
        <name>substrate</name>
    </ligand>
</feature>
<comment type="similarity">
    <text evidence="1 7">Belongs to the 5-formyltetrahydrofolate cyclo-ligase family.</text>
</comment>
<dbReference type="AlphaFoldDB" id="A0AAW1RQI0"/>
<keyword evidence="9" id="KW-1185">Reference proteome</keyword>
<dbReference type="Gene3D" id="3.40.50.10420">
    <property type="entry name" value="NagB/RpiA/CoA transferase-like"/>
    <property type="match status" value="1"/>
</dbReference>
<evidence type="ECO:0000256" key="6">
    <source>
        <dbReference type="PIRSR" id="PIRSR006806-1"/>
    </source>
</evidence>
<dbReference type="GO" id="GO:0005739">
    <property type="term" value="C:mitochondrion"/>
    <property type="evidence" value="ECO:0007669"/>
    <property type="project" value="TreeGrafter"/>
</dbReference>
<comment type="catalytic activity">
    <reaction evidence="4 7">
        <text>(6S)-5-formyl-5,6,7,8-tetrahydrofolate + ATP = (6R)-5,10-methenyltetrahydrofolate + ADP + phosphate</text>
        <dbReference type="Rhea" id="RHEA:10488"/>
        <dbReference type="ChEBI" id="CHEBI:30616"/>
        <dbReference type="ChEBI" id="CHEBI:43474"/>
        <dbReference type="ChEBI" id="CHEBI:57455"/>
        <dbReference type="ChEBI" id="CHEBI:57457"/>
        <dbReference type="ChEBI" id="CHEBI:456216"/>
        <dbReference type="EC" id="6.3.3.2"/>
    </reaction>
</comment>
<dbReference type="GO" id="GO:0030272">
    <property type="term" value="F:5-formyltetrahydrofolate cyclo-ligase activity"/>
    <property type="evidence" value="ECO:0007669"/>
    <property type="project" value="UniProtKB-EC"/>
</dbReference>
<evidence type="ECO:0000256" key="7">
    <source>
        <dbReference type="RuleBase" id="RU361279"/>
    </source>
</evidence>
<evidence type="ECO:0000256" key="3">
    <source>
        <dbReference type="ARBA" id="ARBA00022840"/>
    </source>
</evidence>
<dbReference type="InterPro" id="IPR024185">
    <property type="entry name" value="FTHF_cligase-like_sf"/>
</dbReference>
<protein>
    <recommendedName>
        <fullName evidence="5 7">5-formyltetrahydrofolate cyclo-ligase</fullName>
        <ecNumber evidence="5 7">6.3.3.2</ecNumber>
    </recommendedName>
</protein>
<dbReference type="EMBL" id="JALJOS010000008">
    <property type="protein sequence ID" value="KAK9835436.1"/>
    <property type="molecule type" value="Genomic_DNA"/>
</dbReference>
<dbReference type="InterPro" id="IPR037171">
    <property type="entry name" value="NagB/RpiA_transferase-like"/>
</dbReference>
<sequence length="226" mass="25057">MPVVSDLGQDKTAIRKLLKQTLRQTSAQDLEQQSRQIAARIVASETFVKSACLGIYIHCLSLREVDTGLILTAALAKGSNCRCFVPVVEDRNSNMKMLHLDEMDGLEAVPPYNILEPKACYTGSQQPRLNVLDAEPPLDLLIMPGLGFDEAGRRLGRGGGYYDKFVSQCMIRAEQMQRPPPLLVACAFRGQMVDNVPTGDNDRDMDVIITPDGVFKCSQRGKENWQ</sequence>
<dbReference type="Pfam" id="PF01812">
    <property type="entry name" value="5-FTHF_cyc-lig"/>
    <property type="match status" value="1"/>
</dbReference>
<dbReference type="GO" id="GO:0046872">
    <property type="term" value="F:metal ion binding"/>
    <property type="evidence" value="ECO:0007669"/>
    <property type="project" value="UniProtKB-KW"/>
</dbReference>
<evidence type="ECO:0000256" key="2">
    <source>
        <dbReference type="ARBA" id="ARBA00022741"/>
    </source>
</evidence>
<dbReference type="NCBIfam" id="TIGR02727">
    <property type="entry name" value="MTHFS_bact"/>
    <property type="match status" value="1"/>
</dbReference>
<dbReference type="PANTHER" id="PTHR23407">
    <property type="entry name" value="ATPASE INHIBITOR/5-FORMYLTETRAHYDROFOLATE CYCLO-LIGASE"/>
    <property type="match status" value="1"/>
</dbReference>
<keyword evidence="7" id="KW-0479">Metal-binding</keyword>
<dbReference type="PIRSF" id="PIRSF006806">
    <property type="entry name" value="FTHF_cligase"/>
    <property type="match status" value="1"/>
</dbReference>
<accession>A0AAW1RQI0</accession>
<evidence type="ECO:0000313" key="8">
    <source>
        <dbReference type="EMBL" id="KAK9835436.1"/>
    </source>
</evidence>
<evidence type="ECO:0000313" key="9">
    <source>
        <dbReference type="Proteomes" id="UP001438707"/>
    </source>
</evidence>
<feature type="binding site" evidence="6">
    <location>
        <begin position="11"/>
        <end position="15"/>
    </location>
    <ligand>
        <name>ATP</name>
        <dbReference type="ChEBI" id="CHEBI:30616"/>
    </ligand>
</feature>
<dbReference type="GO" id="GO:0009396">
    <property type="term" value="P:folic acid-containing compound biosynthetic process"/>
    <property type="evidence" value="ECO:0007669"/>
    <property type="project" value="TreeGrafter"/>
</dbReference>
<feature type="binding site" evidence="6">
    <location>
        <position position="64"/>
    </location>
    <ligand>
        <name>substrate</name>
    </ligand>
</feature>
<dbReference type="PANTHER" id="PTHR23407:SF1">
    <property type="entry name" value="5-FORMYLTETRAHYDROFOLATE CYCLO-LIGASE"/>
    <property type="match status" value="1"/>
</dbReference>
<feature type="binding site" evidence="6">
    <location>
        <begin position="154"/>
        <end position="162"/>
    </location>
    <ligand>
        <name>ATP</name>
        <dbReference type="ChEBI" id="CHEBI:30616"/>
    </ligand>
</feature>